<dbReference type="EMBL" id="JACGWJ010000137">
    <property type="protein sequence ID" value="KAL0294734.1"/>
    <property type="molecule type" value="Genomic_DNA"/>
</dbReference>
<dbReference type="AlphaFoldDB" id="A0AAW2JJT4"/>
<protein>
    <submittedName>
        <fullName evidence="1">Uncharacterized protein</fullName>
    </submittedName>
</protein>
<proteinExistence type="predicted"/>
<reference evidence="1" key="2">
    <citation type="journal article" date="2024" name="Plant">
        <title>Genomic evolution and insights into agronomic trait innovations of Sesamum species.</title>
        <authorList>
            <person name="Miao H."/>
            <person name="Wang L."/>
            <person name="Qu L."/>
            <person name="Liu H."/>
            <person name="Sun Y."/>
            <person name="Le M."/>
            <person name="Wang Q."/>
            <person name="Wei S."/>
            <person name="Zheng Y."/>
            <person name="Lin W."/>
            <person name="Duan Y."/>
            <person name="Cao H."/>
            <person name="Xiong S."/>
            <person name="Wang X."/>
            <person name="Wei L."/>
            <person name="Li C."/>
            <person name="Ma Q."/>
            <person name="Ju M."/>
            <person name="Zhao R."/>
            <person name="Li G."/>
            <person name="Mu C."/>
            <person name="Tian Q."/>
            <person name="Mei H."/>
            <person name="Zhang T."/>
            <person name="Gao T."/>
            <person name="Zhang H."/>
        </authorList>
    </citation>
    <scope>NUCLEOTIDE SEQUENCE</scope>
    <source>
        <strain evidence="1">G02</strain>
    </source>
</reference>
<organism evidence="1">
    <name type="scientific">Sesamum radiatum</name>
    <name type="common">Black benniseed</name>
    <dbReference type="NCBI Taxonomy" id="300843"/>
    <lineage>
        <taxon>Eukaryota</taxon>
        <taxon>Viridiplantae</taxon>
        <taxon>Streptophyta</taxon>
        <taxon>Embryophyta</taxon>
        <taxon>Tracheophyta</taxon>
        <taxon>Spermatophyta</taxon>
        <taxon>Magnoliopsida</taxon>
        <taxon>eudicotyledons</taxon>
        <taxon>Gunneridae</taxon>
        <taxon>Pentapetalae</taxon>
        <taxon>asterids</taxon>
        <taxon>lamiids</taxon>
        <taxon>Lamiales</taxon>
        <taxon>Pedaliaceae</taxon>
        <taxon>Sesamum</taxon>
    </lineage>
</organism>
<evidence type="ECO:0000313" key="1">
    <source>
        <dbReference type="EMBL" id="KAL0294734.1"/>
    </source>
</evidence>
<dbReference type="Gene3D" id="3.60.10.10">
    <property type="entry name" value="Endonuclease/exonuclease/phosphatase"/>
    <property type="match status" value="1"/>
</dbReference>
<gene>
    <name evidence="1" type="ORF">Sradi_6871500</name>
</gene>
<comment type="caution">
    <text evidence="1">The sequence shown here is derived from an EMBL/GenBank/DDBJ whole genome shotgun (WGS) entry which is preliminary data.</text>
</comment>
<accession>A0AAW2JJT4</accession>
<dbReference type="InterPro" id="IPR036691">
    <property type="entry name" value="Endo/exonu/phosph_ase_sf"/>
</dbReference>
<reference evidence="1" key="1">
    <citation type="submission" date="2020-06" db="EMBL/GenBank/DDBJ databases">
        <authorList>
            <person name="Li T."/>
            <person name="Hu X."/>
            <person name="Zhang T."/>
            <person name="Song X."/>
            <person name="Zhang H."/>
            <person name="Dai N."/>
            <person name="Sheng W."/>
            <person name="Hou X."/>
            <person name="Wei L."/>
        </authorList>
    </citation>
    <scope>NUCLEOTIDE SEQUENCE</scope>
    <source>
        <strain evidence="1">G02</strain>
        <tissue evidence="1">Leaf</tissue>
    </source>
</reference>
<sequence length="113" mass="12859">MVDKQFIHCRLVNKRTSTNCLVSVVYGVYDSVRRMLLWGRLQTISDGIIDVPWCVLGDFKTIIDASESCGRVAEVNNAMAEFREFITEAALVHLPFTECPYTWYNCSEGSRSL</sequence>
<name>A0AAW2JJT4_SESRA</name>
<dbReference type="SUPFAM" id="SSF56219">
    <property type="entry name" value="DNase I-like"/>
    <property type="match status" value="1"/>
</dbReference>